<comment type="caution">
    <text evidence="8">The sequence shown here is derived from an EMBL/GenBank/DDBJ whole genome shotgun (WGS) entry which is preliminary data.</text>
</comment>
<evidence type="ECO:0000256" key="3">
    <source>
        <dbReference type="ARBA" id="ARBA00023237"/>
    </source>
</evidence>
<evidence type="ECO:0000256" key="5">
    <source>
        <dbReference type="SAM" id="MobiDB-lite"/>
    </source>
</evidence>
<keyword evidence="6" id="KW-0732">Signal</keyword>
<organism evidence="8 9">
    <name type="scientific">Enhygromyxa salina</name>
    <dbReference type="NCBI Taxonomy" id="215803"/>
    <lineage>
        <taxon>Bacteria</taxon>
        <taxon>Pseudomonadati</taxon>
        <taxon>Myxococcota</taxon>
        <taxon>Polyangia</taxon>
        <taxon>Nannocystales</taxon>
        <taxon>Nannocystaceae</taxon>
        <taxon>Enhygromyxa</taxon>
    </lineage>
</organism>
<evidence type="ECO:0000313" key="8">
    <source>
        <dbReference type="EMBL" id="PRQ09052.1"/>
    </source>
</evidence>
<dbReference type="InterPro" id="IPR050330">
    <property type="entry name" value="Bact_OuterMem_StrucFunc"/>
</dbReference>
<feature type="domain" description="OmpA-like" evidence="7">
    <location>
        <begin position="55"/>
        <end position="172"/>
    </location>
</feature>
<evidence type="ECO:0000256" key="2">
    <source>
        <dbReference type="ARBA" id="ARBA00023136"/>
    </source>
</evidence>
<dbReference type="SUPFAM" id="SSF103088">
    <property type="entry name" value="OmpA-like"/>
    <property type="match status" value="1"/>
</dbReference>
<protein>
    <submittedName>
        <fullName evidence="8">Putative lipoprotein YiaD</fullName>
    </submittedName>
</protein>
<dbReference type="PRINTS" id="PR01021">
    <property type="entry name" value="OMPADOMAIN"/>
</dbReference>
<dbReference type="InterPro" id="IPR006664">
    <property type="entry name" value="OMP_bac"/>
</dbReference>
<keyword evidence="2 4" id="KW-0472">Membrane</keyword>
<comment type="subcellular location">
    <subcellularLocation>
        <location evidence="1">Cell outer membrane</location>
    </subcellularLocation>
</comment>
<dbReference type="PROSITE" id="PS51123">
    <property type="entry name" value="OMPA_2"/>
    <property type="match status" value="1"/>
</dbReference>
<evidence type="ECO:0000256" key="6">
    <source>
        <dbReference type="SAM" id="SignalP"/>
    </source>
</evidence>
<dbReference type="Proteomes" id="UP000238823">
    <property type="component" value="Unassembled WGS sequence"/>
</dbReference>
<evidence type="ECO:0000256" key="4">
    <source>
        <dbReference type="PROSITE-ProRule" id="PRU00473"/>
    </source>
</evidence>
<evidence type="ECO:0000256" key="1">
    <source>
        <dbReference type="ARBA" id="ARBA00004442"/>
    </source>
</evidence>
<dbReference type="PRINTS" id="PR01023">
    <property type="entry name" value="NAFLGMOTY"/>
</dbReference>
<name>A0A2S9YVH3_9BACT</name>
<reference evidence="8 9" key="1">
    <citation type="submission" date="2018-03" db="EMBL/GenBank/DDBJ databases">
        <title>Draft Genome Sequences of the Obligatory Marine Myxobacteria Enhygromyxa salina SWB007.</title>
        <authorList>
            <person name="Poehlein A."/>
            <person name="Moghaddam J.A."/>
            <person name="Harms H."/>
            <person name="Alanjari M."/>
            <person name="Koenig G.M."/>
            <person name="Daniel R."/>
            <person name="Schaeberle T.F."/>
        </authorList>
    </citation>
    <scope>NUCLEOTIDE SEQUENCE [LARGE SCALE GENOMIC DNA]</scope>
    <source>
        <strain evidence="8 9">SWB007</strain>
    </source>
</reference>
<sequence length="196" mass="20635">MPVKHCTASIVAAALGLGLLATGCGPIAFNDTVNYKLAAPEPEPEPEPEARAKLSGDHIVIDGMIQFEYDSAEIKAVSHELLDAVVKVMQDTPRIEQLDVIGHTSSEGSKKHNDKLSTDRAASVMAYLKSHGIDVDRLMSHGKGSSDPVADNDTEEGRIANRRVEFKVTKMATGDEPEAGAAAGKGGARGRPGAGH</sequence>
<keyword evidence="8" id="KW-0449">Lipoprotein</keyword>
<feature type="chain" id="PRO_5015559968" evidence="6">
    <location>
        <begin position="24"/>
        <end position="196"/>
    </location>
</feature>
<feature type="region of interest" description="Disordered" evidence="5">
    <location>
        <begin position="138"/>
        <end position="196"/>
    </location>
</feature>
<dbReference type="AlphaFoldDB" id="A0A2S9YVH3"/>
<dbReference type="GO" id="GO:0009279">
    <property type="term" value="C:cell outer membrane"/>
    <property type="evidence" value="ECO:0007669"/>
    <property type="project" value="UniProtKB-SubCell"/>
</dbReference>
<dbReference type="Pfam" id="PF00691">
    <property type="entry name" value="OmpA"/>
    <property type="match status" value="1"/>
</dbReference>
<dbReference type="InterPro" id="IPR036737">
    <property type="entry name" value="OmpA-like_sf"/>
</dbReference>
<feature type="compositionally biased region" description="Basic and acidic residues" evidence="5">
    <location>
        <begin position="155"/>
        <end position="168"/>
    </location>
</feature>
<accession>A0A2S9YVH3</accession>
<dbReference type="PANTHER" id="PTHR30329">
    <property type="entry name" value="STATOR ELEMENT OF FLAGELLAR MOTOR COMPLEX"/>
    <property type="match status" value="1"/>
</dbReference>
<dbReference type="Gene3D" id="3.30.1330.60">
    <property type="entry name" value="OmpA-like domain"/>
    <property type="match status" value="1"/>
</dbReference>
<dbReference type="OrthoDB" id="5512550at2"/>
<dbReference type="EMBL" id="PVNL01000030">
    <property type="protein sequence ID" value="PRQ09052.1"/>
    <property type="molecule type" value="Genomic_DNA"/>
</dbReference>
<feature type="compositionally biased region" description="Gly residues" evidence="5">
    <location>
        <begin position="183"/>
        <end position="196"/>
    </location>
</feature>
<dbReference type="InterPro" id="IPR006665">
    <property type="entry name" value="OmpA-like"/>
</dbReference>
<dbReference type="PANTHER" id="PTHR30329:SF21">
    <property type="entry name" value="LIPOPROTEIN YIAD-RELATED"/>
    <property type="match status" value="1"/>
</dbReference>
<gene>
    <name evidence="8" type="primary">yiaD_1</name>
    <name evidence="8" type="ORF">ENSA7_10420</name>
</gene>
<feature type="signal peptide" evidence="6">
    <location>
        <begin position="1"/>
        <end position="23"/>
    </location>
</feature>
<proteinExistence type="predicted"/>
<keyword evidence="3" id="KW-0998">Cell outer membrane</keyword>
<evidence type="ECO:0000259" key="7">
    <source>
        <dbReference type="PROSITE" id="PS51123"/>
    </source>
</evidence>
<evidence type="ECO:0000313" key="9">
    <source>
        <dbReference type="Proteomes" id="UP000238823"/>
    </source>
</evidence>
<dbReference type="CDD" id="cd07185">
    <property type="entry name" value="OmpA_C-like"/>
    <property type="match status" value="1"/>
</dbReference>
<dbReference type="PROSITE" id="PS51257">
    <property type="entry name" value="PROKAR_LIPOPROTEIN"/>
    <property type="match status" value="1"/>
</dbReference>